<organism evidence="2 3">
    <name type="scientific">Neisseria lisongii</name>
    <dbReference type="NCBI Taxonomy" id="2912188"/>
    <lineage>
        <taxon>Bacteria</taxon>
        <taxon>Pseudomonadati</taxon>
        <taxon>Pseudomonadota</taxon>
        <taxon>Betaproteobacteria</taxon>
        <taxon>Neisseriales</taxon>
        <taxon>Neisseriaceae</taxon>
        <taxon>Neisseria</taxon>
    </lineage>
</organism>
<gene>
    <name evidence="2" type="ORF">L4H06_03295</name>
</gene>
<sequence>MNPVPDCGVFGLGYLGRPLAQKCYEHGSRVRALKRSLTSDDINLPVALDIADLNQADVFSKTFWQHWRQHPTWFFLLPPSSCPDYAGLLGKIVRLAETLAVRHLIFSSSTSVYGDSVRLCDETSPTDPQTESARKIAAAEQLLLAADVPHIDIIRLGGLYSARRHPVSRLAGKTKLKGGKQPVNLIHENEAVRTLFQTALNPNGKRIKNAVAAEHPTRAVFYRSEAAKLGIPLPEFDESDSGGGKIVNTVSEYGLSL</sequence>
<dbReference type="InterPro" id="IPR001509">
    <property type="entry name" value="Epimerase_deHydtase"/>
</dbReference>
<reference evidence="2" key="1">
    <citation type="submission" date="2022-01" db="EMBL/GenBank/DDBJ databases">
        <title>Neisseria sp. ZJ104.</title>
        <authorList>
            <person name="Yang C."/>
        </authorList>
    </citation>
    <scope>NUCLEOTIDE SEQUENCE</scope>
    <source>
        <strain evidence="2">ZJ104</strain>
    </source>
</reference>
<dbReference type="PANTHER" id="PTHR48079:SF6">
    <property type="entry name" value="NAD(P)-BINDING DOMAIN-CONTAINING PROTEIN-RELATED"/>
    <property type="match status" value="1"/>
</dbReference>
<dbReference type="EMBL" id="JAKKDL010000003">
    <property type="protein sequence ID" value="MCF7529257.1"/>
    <property type="molecule type" value="Genomic_DNA"/>
</dbReference>
<dbReference type="RefSeq" id="WP_237092519.1">
    <property type="nucleotide sequence ID" value="NZ_JAKKDL010000003.1"/>
</dbReference>
<dbReference type="Proteomes" id="UP001201397">
    <property type="component" value="Unassembled WGS sequence"/>
</dbReference>
<protein>
    <submittedName>
        <fullName evidence="2">SDR family NAD(P)-dependent oxidoreductase</fullName>
    </submittedName>
</protein>
<evidence type="ECO:0000313" key="3">
    <source>
        <dbReference type="Proteomes" id="UP001201397"/>
    </source>
</evidence>
<dbReference type="Gene3D" id="3.40.50.720">
    <property type="entry name" value="NAD(P)-binding Rossmann-like Domain"/>
    <property type="match status" value="1"/>
</dbReference>
<name>A0AAW5AGN9_9NEIS</name>
<accession>A0AAW5AGN9</accession>
<dbReference type="PANTHER" id="PTHR48079">
    <property type="entry name" value="PROTEIN YEEZ"/>
    <property type="match status" value="1"/>
</dbReference>
<evidence type="ECO:0000259" key="1">
    <source>
        <dbReference type="Pfam" id="PF01370"/>
    </source>
</evidence>
<dbReference type="GO" id="GO:0004029">
    <property type="term" value="F:aldehyde dehydrogenase (NAD+) activity"/>
    <property type="evidence" value="ECO:0007669"/>
    <property type="project" value="TreeGrafter"/>
</dbReference>
<feature type="domain" description="NAD-dependent epimerase/dehydratase" evidence="1">
    <location>
        <begin position="13"/>
        <end position="166"/>
    </location>
</feature>
<dbReference type="InterPro" id="IPR051783">
    <property type="entry name" value="NAD(P)-dependent_oxidoreduct"/>
</dbReference>
<evidence type="ECO:0000313" key="2">
    <source>
        <dbReference type="EMBL" id="MCF7529257.1"/>
    </source>
</evidence>
<dbReference type="GO" id="GO:0005737">
    <property type="term" value="C:cytoplasm"/>
    <property type="evidence" value="ECO:0007669"/>
    <property type="project" value="TreeGrafter"/>
</dbReference>
<comment type="caution">
    <text evidence="2">The sequence shown here is derived from an EMBL/GenBank/DDBJ whole genome shotgun (WGS) entry which is preliminary data.</text>
</comment>
<dbReference type="InterPro" id="IPR036291">
    <property type="entry name" value="NAD(P)-bd_dom_sf"/>
</dbReference>
<dbReference type="Pfam" id="PF01370">
    <property type="entry name" value="Epimerase"/>
    <property type="match status" value="1"/>
</dbReference>
<dbReference type="AlphaFoldDB" id="A0AAW5AGN9"/>
<proteinExistence type="predicted"/>
<dbReference type="SUPFAM" id="SSF51735">
    <property type="entry name" value="NAD(P)-binding Rossmann-fold domains"/>
    <property type="match status" value="1"/>
</dbReference>